<dbReference type="EMBL" id="CP060693">
    <property type="protein sequence ID" value="QNM90622.1"/>
    <property type="molecule type" value="Genomic_DNA"/>
</dbReference>
<name>A0A7G9LPS3_9BACT</name>
<reference evidence="3 4" key="1">
    <citation type="journal article" date="2020" name="Front. Microbiol.">
        <title>Genomic Analysis and Antimicrobial Resistance of Aliarcobacter cryaerophilus Strains From German Water Poultry.</title>
        <authorList>
            <person name="Muller E."/>
            <person name="Hotzel H."/>
            <person name="Ahlers C."/>
            <person name="Hanel I."/>
            <person name="Tomaso H."/>
            <person name="Abdel-Glil M.Y."/>
        </authorList>
    </citation>
    <scope>NUCLEOTIDE SEQUENCE [LARGE SCALE GENOMIC DNA]</scope>
    <source>
        <strain evidence="3 4">16CS1285-4</strain>
    </source>
</reference>
<organism evidence="3 4">
    <name type="scientific">Aliarcobacter cryaerophilus</name>
    <dbReference type="NCBI Taxonomy" id="28198"/>
    <lineage>
        <taxon>Bacteria</taxon>
        <taxon>Pseudomonadati</taxon>
        <taxon>Campylobacterota</taxon>
        <taxon>Epsilonproteobacteria</taxon>
        <taxon>Campylobacterales</taxon>
        <taxon>Arcobacteraceae</taxon>
        <taxon>Aliarcobacter</taxon>
    </lineage>
</organism>
<accession>A0A7G9LPS3</accession>
<feature type="compositionally biased region" description="Basic and acidic residues" evidence="1">
    <location>
        <begin position="532"/>
        <end position="576"/>
    </location>
</feature>
<dbReference type="InterPro" id="IPR006171">
    <property type="entry name" value="TOPRIM_dom"/>
</dbReference>
<dbReference type="RefSeq" id="WP_187474852.1">
    <property type="nucleotide sequence ID" value="NZ_CP060693.1"/>
</dbReference>
<evidence type="ECO:0000313" key="3">
    <source>
        <dbReference type="EMBL" id="QNM90622.1"/>
    </source>
</evidence>
<dbReference type="PROSITE" id="PS50880">
    <property type="entry name" value="TOPRIM"/>
    <property type="match status" value="1"/>
</dbReference>
<evidence type="ECO:0000313" key="4">
    <source>
        <dbReference type="Proteomes" id="UP000515842"/>
    </source>
</evidence>
<protein>
    <recommendedName>
        <fullName evidence="2">Toprim domain-containing protein</fullName>
    </recommendedName>
</protein>
<feature type="domain" description="Toprim" evidence="2">
    <location>
        <begin position="227"/>
        <end position="307"/>
    </location>
</feature>
<gene>
    <name evidence="3" type="ORF">HOO34_02510</name>
</gene>
<sequence>MKADKEIIMNSISNLGFEVFRNGQFHWNSSSTPDMSINEDGSIHCWTSSPFKNNTSNHGDLIDFLQVVNHNQNFKEAKEEAERLTGLKLPSLDSYTDNGYTINNTNIKTGYISEEFIKTFDTARKDNFSRYKELLNEALPSLDFEKQKEIAIKYQIGYIEQSDRLSMPIRDEENRIVTLWKYNKNPNSYINDKGLEVIPGKVLFTKGRERCPFNLYDLQEYRKDITQEIYLCGGEKDTLNMIGNGHRAITLGSENENLKEKYKPLFQDLKIVISYDNDEAGQKGAEKILKQLQGVAKEIKVWNWNKVEKNQDLTLFKGFDMTDYLSVIKKQNLEFDKTNYQNEKKDVEMKAEEFKKFRENTEKKFGISFEEVRNSDDYQLKSKWLDEYNNQKDNRDKKELLQKTVKNQVRLTVINNQAQKYIDFLKLIKNKDKEEKTEFKLNPDFLKQVNDVKNNTLEEKTEFTSKKIDNLKEESKNIGEKIKDYSENKILDKSELFKNLEKEIHQFSAMVEALKNENRELRRELELLIQKDEKEKEQKSLEKDNASLKEKIEKMRDKKPEKVQEKTPEKINKVSYDKTQVQEM</sequence>
<proteinExistence type="predicted"/>
<dbReference type="Gene3D" id="3.40.1360.10">
    <property type="match status" value="1"/>
</dbReference>
<feature type="region of interest" description="Disordered" evidence="1">
    <location>
        <begin position="532"/>
        <end position="584"/>
    </location>
</feature>
<dbReference type="InterPro" id="IPR034154">
    <property type="entry name" value="TOPRIM_DnaG/twinkle"/>
</dbReference>
<evidence type="ECO:0000256" key="1">
    <source>
        <dbReference type="SAM" id="MobiDB-lite"/>
    </source>
</evidence>
<dbReference type="SUPFAM" id="SSF56731">
    <property type="entry name" value="DNA primase core"/>
    <property type="match status" value="1"/>
</dbReference>
<dbReference type="CDD" id="cd01029">
    <property type="entry name" value="TOPRIM_primases"/>
    <property type="match status" value="1"/>
</dbReference>
<evidence type="ECO:0000259" key="2">
    <source>
        <dbReference type="PROSITE" id="PS50880"/>
    </source>
</evidence>
<dbReference type="Pfam" id="PF13155">
    <property type="entry name" value="Toprim_2"/>
    <property type="match status" value="1"/>
</dbReference>
<dbReference type="Proteomes" id="UP000515842">
    <property type="component" value="Chromosome"/>
</dbReference>
<dbReference type="AlphaFoldDB" id="A0A7G9LPS3"/>